<dbReference type="EMBL" id="ML996180">
    <property type="protein sequence ID" value="KAF2732256.1"/>
    <property type="molecule type" value="Genomic_DNA"/>
</dbReference>
<gene>
    <name evidence="4" type="ORF">EJ04DRAFT_497230</name>
</gene>
<feature type="domain" description="3-beta hydroxysteroid dehydrogenase/isomerase" evidence="3">
    <location>
        <begin position="10"/>
        <end position="264"/>
    </location>
</feature>
<dbReference type="PANTHER" id="PTHR43245:SF51">
    <property type="entry name" value="SHORT CHAIN DEHYDROGENASE_REDUCTASE FAMILY 42E, MEMBER 2"/>
    <property type="match status" value="1"/>
</dbReference>
<keyword evidence="5" id="KW-1185">Reference proteome</keyword>
<dbReference type="OrthoDB" id="10058185at2759"/>
<organism evidence="4 5">
    <name type="scientific">Polyplosphaeria fusca</name>
    <dbReference type="NCBI Taxonomy" id="682080"/>
    <lineage>
        <taxon>Eukaryota</taxon>
        <taxon>Fungi</taxon>
        <taxon>Dikarya</taxon>
        <taxon>Ascomycota</taxon>
        <taxon>Pezizomycotina</taxon>
        <taxon>Dothideomycetes</taxon>
        <taxon>Pleosporomycetidae</taxon>
        <taxon>Pleosporales</taxon>
        <taxon>Tetraplosphaeriaceae</taxon>
        <taxon>Polyplosphaeria</taxon>
    </lineage>
</organism>
<evidence type="ECO:0000313" key="4">
    <source>
        <dbReference type="EMBL" id="KAF2732256.1"/>
    </source>
</evidence>
<evidence type="ECO:0000256" key="2">
    <source>
        <dbReference type="ARBA" id="ARBA00023002"/>
    </source>
</evidence>
<sequence length="345" mass="38037">MQTAKLGTALVIGGSGFLGSHIVQRLLDEDSVSHVAIVSRNPDWIDDHRVSLHSIDIASRSTIQSLFANVQPTVIIHVACPQRHSPRHVLYDANVTGTGHLLDAAKQCKSTKAFIYTSSDSVCHPSPTKQITEAECQLWDEAHYNNNYGLTKALADALVLRSNCPDLATGCIRVPLVYGERDTAFTLQVLDTIEKKQHTNQIGPNTNIMETVYAGNAAHAHVLLARALVSSTPDAAGQAFFITDDRPMPFFDFVRMCYAAAGHPVAAADIKIVPFWVVKTMASVGEWVYWVGTLGIVQPKMRRQDIDHLAGGCWWSLEKAQRVLRYRPVLDLDEAVRRSLEWAGS</sequence>
<evidence type="ECO:0000256" key="1">
    <source>
        <dbReference type="ARBA" id="ARBA00009219"/>
    </source>
</evidence>
<dbReference type="GO" id="GO:0016616">
    <property type="term" value="F:oxidoreductase activity, acting on the CH-OH group of donors, NAD or NADP as acceptor"/>
    <property type="evidence" value="ECO:0007669"/>
    <property type="project" value="InterPro"/>
</dbReference>
<accession>A0A9P4V0K5</accession>
<dbReference type="AlphaFoldDB" id="A0A9P4V0K5"/>
<comment type="caution">
    <text evidence="4">The sequence shown here is derived from an EMBL/GenBank/DDBJ whole genome shotgun (WGS) entry which is preliminary data.</text>
</comment>
<comment type="similarity">
    <text evidence="1">Belongs to the 3-beta-HSD family.</text>
</comment>
<dbReference type="Pfam" id="PF01073">
    <property type="entry name" value="3Beta_HSD"/>
    <property type="match status" value="1"/>
</dbReference>
<dbReference type="GO" id="GO:0006694">
    <property type="term" value="P:steroid biosynthetic process"/>
    <property type="evidence" value="ECO:0007669"/>
    <property type="project" value="InterPro"/>
</dbReference>
<dbReference type="Proteomes" id="UP000799444">
    <property type="component" value="Unassembled WGS sequence"/>
</dbReference>
<name>A0A9P4V0K5_9PLEO</name>
<protein>
    <submittedName>
        <fullName evidence="4">NAD(P)-binding protein</fullName>
    </submittedName>
</protein>
<keyword evidence="2" id="KW-0560">Oxidoreductase</keyword>
<dbReference type="InterPro" id="IPR036291">
    <property type="entry name" value="NAD(P)-bd_dom_sf"/>
</dbReference>
<proteinExistence type="inferred from homology"/>
<dbReference type="InterPro" id="IPR002225">
    <property type="entry name" value="3Beta_OHSteriod_DH/Estase"/>
</dbReference>
<dbReference type="SUPFAM" id="SSF51735">
    <property type="entry name" value="NAD(P)-binding Rossmann-fold domains"/>
    <property type="match status" value="1"/>
</dbReference>
<dbReference type="InterPro" id="IPR050177">
    <property type="entry name" value="Lipid_A_modif_metabolic_enz"/>
</dbReference>
<dbReference type="PANTHER" id="PTHR43245">
    <property type="entry name" value="BIFUNCTIONAL POLYMYXIN RESISTANCE PROTEIN ARNA"/>
    <property type="match status" value="1"/>
</dbReference>
<dbReference type="Gene3D" id="3.40.50.720">
    <property type="entry name" value="NAD(P)-binding Rossmann-like Domain"/>
    <property type="match status" value="1"/>
</dbReference>
<evidence type="ECO:0000313" key="5">
    <source>
        <dbReference type="Proteomes" id="UP000799444"/>
    </source>
</evidence>
<reference evidence="4" key="1">
    <citation type="journal article" date="2020" name="Stud. Mycol.">
        <title>101 Dothideomycetes genomes: a test case for predicting lifestyles and emergence of pathogens.</title>
        <authorList>
            <person name="Haridas S."/>
            <person name="Albert R."/>
            <person name="Binder M."/>
            <person name="Bloem J."/>
            <person name="Labutti K."/>
            <person name="Salamov A."/>
            <person name="Andreopoulos B."/>
            <person name="Baker S."/>
            <person name="Barry K."/>
            <person name="Bills G."/>
            <person name="Bluhm B."/>
            <person name="Cannon C."/>
            <person name="Castanera R."/>
            <person name="Culley D."/>
            <person name="Daum C."/>
            <person name="Ezra D."/>
            <person name="Gonzalez J."/>
            <person name="Henrissat B."/>
            <person name="Kuo A."/>
            <person name="Liang C."/>
            <person name="Lipzen A."/>
            <person name="Lutzoni F."/>
            <person name="Magnuson J."/>
            <person name="Mondo S."/>
            <person name="Nolan M."/>
            <person name="Ohm R."/>
            <person name="Pangilinan J."/>
            <person name="Park H.-J."/>
            <person name="Ramirez L."/>
            <person name="Alfaro M."/>
            <person name="Sun H."/>
            <person name="Tritt A."/>
            <person name="Yoshinaga Y."/>
            <person name="Zwiers L.-H."/>
            <person name="Turgeon B."/>
            <person name="Goodwin S."/>
            <person name="Spatafora J."/>
            <person name="Crous P."/>
            <person name="Grigoriev I."/>
        </authorList>
    </citation>
    <scope>NUCLEOTIDE SEQUENCE</scope>
    <source>
        <strain evidence="4">CBS 125425</strain>
    </source>
</reference>
<evidence type="ECO:0000259" key="3">
    <source>
        <dbReference type="Pfam" id="PF01073"/>
    </source>
</evidence>